<keyword evidence="2" id="KW-1185">Reference proteome</keyword>
<protein>
    <submittedName>
        <fullName evidence="1">Uncharacterized protein</fullName>
    </submittedName>
</protein>
<reference evidence="1 2" key="1">
    <citation type="submission" date="2018-03" db="EMBL/GenBank/DDBJ databases">
        <title>Ahniella affigens gen. nov., sp. nov., a gammaproteobacterium isolated from sandy soil near a stream.</title>
        <authorList>
            <person name="Ko Y."/>
            <person name="Kim J.-H."/>
        </authorList>
    </citation>
    <scope>NUCLEOTIDE SEQUENCE [LARGE SCALE GENOMIC DNA]</scope>
    <source>
        <strain evidence="1 2">D13</strain>
    </source>
</reference>
<evidence type="ECO:0000313" key="1">
    <source>
        <dbReference type="EMBL" id="AVP97133.1"/>
    </source>
</evidence>
<gene>
    <name evidence="1" type="ORF">C7S18_07975</name>
</gene>
<evidence type="ECO:0000313" key="2">
    <source>
        <dbReference type="Proteomes" id="UP000241074"/>
    </source>
</evidence>
<accession>A0A2P1PQL0</accession>
<reference evidence="1 2" key="2">
    <citation type="submission" date="2018-03" db="EMBL/GenBank/DDBJ databases">
        <authorList>
            <person name="Keele B.F."/>
        </authorList>
    </citation>
    <scope>NUCLEOTIDE SEQUENCE [LARGE SCALE GENOMIC DNA]</scope>
    <source>
        <strain evidence="1 2">D13</strain>
    </source>
</reference>
<dbReference type="KEGG" id="xba:C7S18_07975"/>
<dbReference type="AlphaFoldDB" id="A0A2P1PQL0"/>
<dbReference type="Proteomes" id="UP000241074">
    <property type="component" value="Chromosome"/>
</dbReference>
<sequence>MAGLPRATTRAASRTGAWPEPVANCRARSPTLVSLTVDCKDQTTVPFDSERVMQVGAFTDAVRGDW</sequence>
<name>A0A2P1PQL0_9GAMM</name>
<organism evidence="1 2">
    <name type="scientific">Ahniella affigens</name>
    <dbReference type="NCBI Taxonomy" id="2021234"/>
    <lineage>
        <taxon>Bacteria</taxon>
        <taxon>Pseudomonadati</taxon>
        <taxon>Pseudomonadota</taxon>
        <taxon>Gammaproteobacteria</taxon>
        <taxon>Lysobacterales</taxon>
        <taxon>Rhodanobacteraceae</taxon>
        <taxon>Ahniella</taxon>
    </lineage>
</organism>
<dbReference type="EMBL" id="CP027860">
    <property type="protein sequence ID" value="AVP97133.1"/>
    <property type="molecule type" value="Genomic_DNA"/>
</dbReference>
<proteinExistence type="predicted"/>